<evidence type="ECO:0000313" key="2">
    <source>
        <dbReference type="Proteomes" id="UP000299102"/>
    </source>
</evidence>
<comment type="caution">
    <text evidence="1">The sequence shown here is derived from an EMBL/GenBank/DDBJ whole genome shotgun (WGS) entry which is preliminary data.</text>
</comment>
<sequence>MAGPDVDIDFYLGTPAILLGDKRVCEPLESKWSPPPMVTRNSRGVASALLTFWIGLGYHQSGVMEEEYGDGREEGV</sequence>
<proteinExistence type="predicted"/>
<dbReference type="Proteomes" id="UP000299102">
    <property type="component" value="Unassembled WGS sequence"/>
</dbReference>
<dbReference type="EMBL" id="BGZK01000525">
    <property type="protein sequence ID" value="GBP48482.1"/>
    <property type="molecule type" value="Genomic_DNA"/>
</dbReference>
<evidence type="ECO:0000313" key="1">
    <source>
        <dbReference type="EMBL" id="GBP48482.1"/>
    </source>
</evidence>
<dbReference type="AlphaFoldDB" id="A0A4C1WDE6"/>
<gene>
    <name evidence="1" type="ORF">EVAR_16151_1</name>
</gene>
<organism evidence="1 2">
    <name type="scientific">Eumeta variegata</name>
    <name type="common">Bagworm moth</name>
    <name type="synonym">Eumeta japonica</name>
    <dbReference type="NCBI Taxonomy" id="151549"/>
    <lineage>
        <taxon>Eukaryota</taxon>
        <taxon>Metazoa</taxon>
        <taxon>Ecdysozoa</taxon>
        <taxon>Arthropoda</taxon>
        <taxon>Hexapoda</taxon>
        <taxon>Insecta</taxon>
        <taxon>Pterygota</taxon>
        <taxon>Neoptera</taxon>
        <taxon>Endopterygota</taxon>
        <taxon>Lepidoptera</taxon>
        <taxon>Glossata</taxon>
        <taxon>Ditrysia</taxon>
        <taxon>Tineoidea</taxon>
        <taxon>Psychidae</taxon>
        <taxon>Oiketicinae</taxon>
        <taxon>Eumeta</taxon>
    </lineage>
</organism>
<accession>A0A4C1WDE6</accession>
<reference evidence="1 2" key="1">
    <citation type="journal article" date="2019" name="Commun. Biol.">
        <title>The bagworm genome reveals a unique fibroin gene that provides high tensile strength.</title>
        <authorList>
            <person name="Kono N."/>
            <person name="Nakamura H."/>
            <person name="Ohtoshi R."/>
            <person name="Tomita M."/>
            <person name="Numata K."/>
            <person name="Arakawa K."/>
        </authorList>
    </citation>
    <scope>NUCLEOTIDE SEQUENCE [LARGE SCALE GENOMIC DNA]</scope>
</reference>
<name>A0A4C1WDE6_EUMVA</name>
<keyword evidence="2" id="KW-1185">Reference proteome</keyword>
<protein>
    <submittedName>
        <fullName evidence="1">Uncharacterized protein</fullName>
    </submittedName>
</protein>